<evidence type="ECO:0000313" key="2">
    <source>
        <dbReference type="Proteomes" id="UP001596203"/>
    </source>
</evidence>
<reference evidence="2" key="1">
    <citation type="journal article" date="2019" name="Int. J. Syst. Evol. Microbiol.">
        <title>The Global Catalogue of Microorganisms (GCM) 10K type strain sequencing project: providing services to taxonomists for standard genome sequencing and annotation.</title>
        <authorList>
            <consortium name="The Broad Institute Genomics Platform"/>
            <consortium name="The Broad Institute Genome Sequencing Center for Infectious Disease"/>
            <person name="Wu L."/>
            <person name="Ma J."/>
        </authorList>
    </citation>
    <scope>NUCLEOTIDE SEQUENCE [LARGE SCALE GENOMIC DNA]</scope>
    <source>
        <strain evidence="2">ZS-35-S2</strain>
    </source>
</reference>
<comment type="caution">
    <text evidence="1">The sequence shown here is derived from an EMBL/GenBank/DDBJ whole genome shotgun (WGS) entry which is preliminary data.</text>
</comment>
<evidence type="ECO:0000313" key="1">
    <source>
        <dbReference type="EMBL" id="MFC6021374.1"/>
    </source>
</evidence>
<organism evidence="1 2">
    <name type="scientific">Plantactinospora solaniradicis</name>
    <dbReference type="NCBI Taxonomy" id="1723736"/>
    <lineage>
        <taxon>Bacteria</taxon>
        <taxon>Bacillati</taxon>
        <taxon>Actinomycetota</taxon>
        <taxon>Actinomycetes</taxon>
        <taxon>Micromonosporales</taxon>
        <taxon>Micromonosporaceae</taxon>
        <taxon>Plantactinospora</taxon>
    </lineage>
</organism>
<proteinExistence type="predicted"/>
<gene>
    <name evidence="1" type="ORF">ACFP2T_35035</name>
</gene>
<protein>
    <submittedName>
        <fullName evidence="1">Uncharacterized protein</fullName>
    </submittedName>
</protein>
<sequence length="48" mass="5392">MRSDAGARLDRTYADVRFGGDFEPVTASTPKQREILRAPSLEALDVRR</sequence>
<dbReference type="RefSeq" id="WP_377429483.1">
    <property type="nucleotide sequence ID" value="NZ_JBHSPR010000042.1"/>
</dbReference>
<keyword evidence="2" id="KW-1185">Reference proteome</keyword>
<dbReference type="EMBL" id="JBHSPR010000042">
    <property type="protein sequence ID" value="MFC6021374.1"/>
    <property type="molecule type" value="Genomic_DNA"/>
</dbReference>
<name>A0ABW1KI17_9ACTN</name>
<accession>A0ABW1KI17</accession>
<dbReference type="Proteomes" id="UP001596203">
    <property type="component" value="Unassembled WGS sequence"/>
</dbReference>